<comment type="caution">
    <text evidence="1">The sequence shown here is derived from an EMBL/GenBank/DDBJ whole genome shotgun (WGS) entry which is preliminary data.</text>
</comment>
<name>X1NJV9_9ZZZZ</name>
<dbReference type="SUPFAM" id="SSF49265">
    <property type="entry name" value="Fibronectin type III"/>
    <property type="match status" value="1"/>
</dbReference>
<reference evidence="1" key="1">
    <citation type="journal article" date="2014" name="Front. Microbiol.">
        <title>High frequency of phylogenetically diverse reductive dehalogenase-homologous genes in deep subseafloor sedimentary metagenomes.</title>
        <authorList>
            <person name="Kawai M."/>
            <person name="Futagami T."/>
            <person name="Toyoda A."/>
            <person name="Takaki Y."/>
            <person name="Nishi S."/>
            <person name="Hori S."/>
            <person name="Arai W."/>
            <person name="Tsubouchi T."/>
            <person name="Morono Y."/>
            <person name="Uchiyama I."/>
            <person name="Ito T."/>
            <person name="Fujiyama A."/>
            <person name="Inagaki F."/>
            <person name="Takami H."/>
        </authorList>
    </citation>
    <scope>NUCLEOTIDE SEQUENCE</scope>
    <source>
        <strain evidence="1">Expedition CK06-06</strain>
    </source>
</reference>
<dbReference type="InterPro" id="IPR013783">
    <property type="entry name" value="Ig-like_fold"/>
</dbReference>
<protein>
    <recommendedName>
        <fullName evidence="2">Fibronectin type-III domain-containing protein</fullName>
    </recommendedName>
</protein>
<evidence type="ECO:0008006" key="2">
    <source>
        <dbReference type="Google" id="ProtNLM"/>
    </source>
</evidence>
<dbReference type="AlphaFoldDB" id="X1NJV9"/>
<dbReference type="EMBL" id="BARV01018077">
    <property type="protein sequence ID" value="GAI30496.1"/>
    <property type="molecule type" value="Genomic_DNA"/>
</dbReference>
<dbReference type="InterPro" id="IPR036116">
    <property type="entry name" value="FN3_sf"/>
</dbReference>
<organism evidence="1">
    <name type="scientific">marine sediment metagenome</name>
    <dbReference type="NCBI Taxonomy" id="412755"/>
    <lineage>
        <taxon>unclassified sequences</taxon>
        <taxon>metagenomes</taxon>
        <taxon>ecological metagenomes</taxon>
    </lineage>
</organism>
<sequence length="280" mass="29681">MPRSFYRSSNEFPIALIQGDTVSAAKDRSIAKYNKWIEIWETERAGDPKSADAIGWLIHDRDGLTVLGDQSAVIVSLIEITTNSATSITAEVAALNSTLDDDAGEPCDCGFEWGLTPAYGNTTPTQSRTTGETASQLIAGLSPVTTYHFRAFATNSKGTSYGADRTFTTLVAVPTVTTNPATGLCTINGTLDDDGGETCDCGFEWGETEAYGNTTPTQSKNSGEPFSQDLDGLLPGVTYHFRAFATNSAGTGYGADGSFTIEGCIIGEDGKAYRVQSLIL</sequence>
<gene>
    <name evidence="1" type="ORF">S06H3_30658</name>
</gene>
<proteinExistence type="predicted"/>
<accession>X1NJV9</accession>
<evidence type="ECO:0000313" key="1">
    <source>
        <dbReference type="EMBL" id="GAI30496.1"/>
    </source>
</evidence>
<feature type="non-terminal residue" evidence="1">
    <location>
        <position position="280"/>
    </location>
</feature>
<dbReference type="Gene3D" id="2.60.40.10">
    <property type="entry name" value="Immunoglobulins"/>
    <property type="match status" value="1"/>
</dbReference>